<reference evidence="1 2" key="1">
    <citation type="submission" date="2018-06" db="EMBL/GenBank/DDBJ databases">
        <title>Genomic Encyclopedia of Archaeal and Bacterial Type Strains, Phase II (KMG-II): from individual species to whole genera.</title>
        <authorList>
            <person name="Goeker M."/>
        </authorList>
    </citation>
    <scope>NUCLEOTIDE SEQUENCE [LARGE SCALE GENOMIC DNA]</scope>
    <source>
        <strain evidence="1 2">DSM 29821</strain>
    </source>
</reference>
<dbReference type="NCBIfam" id="NF038153">
    <property type="entry name" value="lant_leader_L1a"/>
    <property type="match status" value="1"/>
</dbReference>
<dbReference type="InterPro" id="IPR058238">
    <property type="entry name" value="Lant_leader_dom"/>
</dbReference>
<evidence type="ECO:0008006" key="3">
    <source>
        <dbReference type="Google" id="ProtNLM"/>
    </source>
</evidence>
<organism evidence="1 2">
    <name type="scientific">Chitinophaga dinghuensis</name>
    <dbReference type="NCBI Taxonomy" id="1539050"/>
    <lineage>
        <taxon>Bacteria</taxon>
        <taxon>Pseudomonadati</taxon>
        <taxon>Bacteroidota</taxon>
        <taxon>Chitinophagia</taxon>
        <taxon>Chitinophagales</taxon>
        <taxon>Chitinophagaceae</taxon>
        <taxon>Chitinophaga</taxon>
    </lineage>
</organism>
<name>A0A327VTY0_9BACT</name>
<evidence type="ECO:0000313" key="1">
    <source>
        <dbReference type="EMBL" id="RAJ77418.1"/>
    </source>
</evidence>
<gene>
    <name evidence="1" type="ORF">CLV59_107185</name>
</gene>
<protein>
    <recommendedName>
        <fullName evidence="3">Natural product</fullName>
    </recommendedName>
</protein>
<dbReference type="OrthoDB" id="680113at2"/>
<dbReference type="Proteomes" id="UP000249819">
    <property type="component" value="Unassembled WGS sequence"/>
</dbReference>
<dbReference type="AlphaFoldDB" id="A0A327VTY0"/>
<sequence>MKKKKISLDKKLTLHKEAIALLTVSQQHGIAGGLPTTTIQSMKNCITWQDTCETIPAGGASCVLC</sequence>
<dbReference type="RefSeq" id="WP_111594011.1">
    <property type="nucleotide sequence ID" value="NZ_QLMA01000007.1"/>
</dbReference>
<proteinExistence type="predicted"/>
<evidence type="ECO:0000313" key="2">
    <source>
        <dbReference type="Proteomes" id="UP000249819"/>
    </source>
</evidence>
<accession>A0A327VTY0</accession>
<comment type="caution">
    <text evidence="1">The sequence shown here is derived from an EMBL/GenBank/DDBJ whole genome shotgun (WGS) entry which is preliminary data.</text>
</comment>
<keyword evidence="2" id="KW-1185">Reference proteome</keyword>
<dbReference type="EMBL" id="QLMA01000007">
    <property type="protein sequence ID" value="RAJ77418.1"/>
    <property type="molecule type" value="Genomic_DNA"/>
</dbReference>